<dbReference type="EC" id="4.-.-.-" evidence="5"/>
<dbReference type="PANTHER" id="PTHR12589">
    <property type="entry name" value="PYRUVOYL TETRAHYDROBIOPTERIN SYNTHASE"/>
    <property type="match status" value="1"/>
</dbReference>
<dbReference type="RefSeq" id="WP_249304733.1">
    <property type="nucleotide sequence ID" value="NZ_JACRSW010000027.1"/>
</dbReference>
<keyword evidence="5" id="KW-0456">Lyase</keyword>
<accession>A0ABR7MW64</accession>
<comment type="similarity">
    <text evidence="2 5">Belongs to the PTPS family. QueD subfamily.</text>
</comment>
<keyword evidence="5" id="KW-0671">Queuosine biosynthesis</keyword>
<evidence type="ECO:0000256" key="1">
    <source>
        <dbReference type="ARBA" id="ARBA00005061"/>
    </source>
</evidence>
<dbReference type="Gene3D" id="3.30.479.10">
    <property type="entry name" value="6-pyruvoyl tetrahydropterin synthase/QueD"/>
    <property type="match status" value="1"/>
</dbReference>
<reference evidence="6 7" key="1">
    <citation type="submission" date="2020-08" db="EMBL/GenBank/DDBJ databases">
        <title>Genome public.</title>
        <authorList>
            <person name="Liu C."/>
            <person name="Sun Q."/>
        </authorList>
    </citation>
    <scope>NUCLEOTIDE SEQUENCE [LARGE SCALE GENOMIC DNA]</scope>
    <source>
        <strain evidence="6 7">BX3</strain>
    </source>
</reference>
<dbReference type="SUPFAM" id="SSF55620">
    <property type="entry name" value="Tetrahydrobiopterin biosynthesis enzymes-like"/>
    <property type="match status" value="1"/>
</dbReference>
<dbReference type="PIRSF" id="PIRSF006113">
    <property type="entry name" value="PTP_synth"/>
    <property type="match status" value="1"/>
</dbReference>
<comment type="catalytic activity">
    <reaction evidence="4 5">
        <text>7,8-dihydroneopterin 3'-triphosphate + H2O = 6-carboxy-5,6,7,8-tetrahydropterin + triphosphate + acetaldehyde + 2 H(+)</text>
        <dbReference type="Rhea" id="RHEA:27966"/>
        <dbReference type="ChEBI" id="CHEBI:15343"/>
        <dbReference type="ChEBI" id="CHEBI:15377"/>
        <dbReference type="ChEBI" id="CHEBI:15378"/>
        <dbReference type="ChEBI" id="CHEBI:18036"/>
        <dbReference type="ChEBI" id="CHEBI:58462"/>
        <dbReference type="ChEBI" id="CHEBI:61032"/>
        <dbReference type="EC" id="4.1.2.50"/>
    </reaction>
</comment>
<comment type="caution">
    <text evidence="6">The sequence shown here is derived from an EMBL/GenBank/DDBJ whole genome shotgun (WGS) entry which is preliminary data.</text>
</comment>
<comment type="cofactor">
    <cofactor evidence="5">
        <name>Zn(2+)</name>
        <dbReference type="ChEBI" id="CHEBI:29105"/>
    </cofactor>
    <text evidence="5">Binds 1 zinc ion per subunit.</text>
</comment>
<comment type="pathway">
    <text evidence="1 5">Purine metabolism; 7-cyano-7-deazaguanine biosynthesis.</text>
</comment>
<dbReference type="InterPro" id="IPR038418">
    <property type="entry name" value="6-PTP_synth/QueD_sf"/>
</dbReference>
<gene>
    <name evidence="6" type="primary">queD</name>
    <name evidence="6" type="ORF">H8700_07230</name>
</gene>
<sequence length="140" mass="16484">MYQLTIEQSFDSAHFLAGYQGKCGNIHGHRWRVLLVIQEEKLKEEQQQRGMCVDFSTLKDELKEVADQYDHSFLIEKDTLKERTLEALKEEGFSWVELEFRPTAENFAKHFYDLFSQKGYDVARVQVYETPNNCATYTES</sequence>
<name>A0ABR7MW64_9FIRM</name>
<evidence type="ECO:0000313" key="6">
    <source>
        <dbReference type="EMBL" id="MBC8557497.1"/>
    </source>
</evidence>
<dbReference type="PANTHER" id="PTHR12589:SF8">
    <property type="entry name" value="6-CARBOXY-5,6,7,8-TETRAHYDROPTERIN SYNTHASE"/>
    <property type="match status" value="1"/>
</dbReference>
<organism evidence="6 7">
    <name type="scientific">Jutongia hominis</name>
    <dbReference type="NCBI Taxonomy" id="2763664"/>
    <lineage>
        <taxon>Bacteria</taxon>
        <taxon>Bacillati</taxon>
        <taxon>Bacillota</taxon>
        <taxon>Clostridia</taxon>
        <taxon>Lachnospirales</taxon>
        <taxon>Lachnospiraceae</taxon>
        <taxon>Jutongia</taxon>
    </lineage>
</organism>
<dbReference type="EMBL" id="JACRSW010000027">
    <property type="protein sequence ID" value="MBC8557497.1"/>
    <property type="molecule type" value="Genomic_DNA"/>
</dbReference>
<dbReference type="Pfam" id="PF01242">
    <property type="entry name" value="PTPS"/>
    <property type="match status" value="1"/>
</dbReference>
<keyword evidence="5" id="KW-0479">Metal-binding</keyword>
<protein>
    <recommendedName>
        <fullName evidence="3 5">6-carboxy-5,6,7,8-tetrahydropterin synthase</fullName>
        <ecNumber evidence="5">4.-.-.-</ecNumber>
    </recommendedName>
</protein>
<evidence type="ECO:0000256" key="2">
    <source>
        <dbReference type="ARBA" id="ARBA00008900"/>
    </source>
</evidence>
<dbReference type="InterPro" id="IPR007115">
    <property type="entry name" value="6-PTP_synth/QueD"/>
</dbReference>
<evidence type="ECO:0000313" key="7">
    <source>
        <dbReference type="Proteomes" id="UP000637513"/>
    </source>
</evidence>
<evidence type="ECO:0000256" key="5">
    <source>
        <dbReference type="PIRNR" id="PIRNR006113"/>
    </source>
</evidence>
<dbReference type="NCBIfam" id="TIGR03367">
    <property type="entry name" value="queuosine_QueD"/>
    <property type="match status" value="1"/>
</dbReference>
<evidence type="ECO:0000256" key="4">
    <source>
        <dbReference type="ARBA" id="ARBA00048807"/>
    </source>
</evidence>
<dbReference type="Proteomes" id="UP000637513">
    <property type="component" value="Unassembled WGS sequence"/>
</dbReference>
<evidence type="ECO:0000256" key="3">
    <source>
        <dbReference type="ARBA" id="ARBA00018141"/>
    </source>
</evidence>
<proteinExistence type="inferred from homology"/>
<keyword evidence="5" id="KW-0862">Zinc</keyword>
<keyword evidence="7" id="KW-1185">Reference proteome</keyword>